<protein>
    <submittedName>
        <fullName evidence="2">Uncharacterized protein</fullName>
    </submittedName>
</protein>
<feature type="compositionally biased region" description="Pro residues" evidence="1">
    <location>
        <begin position="15"/>
        <end position="27"/>
    </location>
</feature>
<dbReference type="AlphaFoldDB" id="W7TKE0"/>
<keyword evidence="3" id="KW-1185">Reference proteome</keyword>
<dbReference type="EMBL" id="AZIL01000615">
    <property type="protein sequence ID" value="EWM26542.1"/>
    <property type="molecule type" value="Genomic_DNA"/>
</dbReference>
<organism evidence="2 3">
    <name type="scientific">Nannochloropsis gaditana</name>
    <dbReference type="NCBI Taxonomy" id="72520"/>
    <lineage>
        <taxon>Eukaryota</taxon>
        <taxon>Sar</taxon>
        <taxon>Stramenopiles</taxon>
        <taxon>Ochrophyta</taxon>
        <taxon>Eustigmatophyceae</taxon>
        <taxon>Eustigmatales</taxon>
        <taxon>Monodopsidaceae</taxon>
        <taxon>Nannochloropsis</taxon>
    </lineage>
</organism>
<evidence type="ECO:0000313" key="2">
    <source>
        <dbReference type="EMBL" id="EWM26542.1"/>
    </source>
</evidence>
<dbReference type="Proteomes" id="UP000019335">
    <property type="component" value="Chromosome 8"/>
</dbReference>
<sequence length="87" mass="9614">MPFAHFSDPGSRPRPTCPPLPPPPPSPSSRGTCWHPAWWTPATWASPRRKTWPGPCGDRGCTRSCRNSARTSSVSRRTIATRNFSTP</sequence>
<feature type="region of interest" description="Disordered" evidence="1">
    <location>
        <begin position="1"/>
        <end position="32"/>
    </location>
</feature>
<feature type="compositionally biased region" description="Polar residues" evidence="1">
    <location>
        <begin position="64"/>
        <end position="87"/>
    </location>
</feature>
<reference evidence="2 3" key="1">
    <citation type="journal article" date="2014" name="Mol. Plant">
        <title>Chromosome Scale Genome Assembly and Transcriptome Profiling of Nannochloropsis gaditana in Nitrogen Depletion.</title>
        <authorList>
            <person name="Corteggiani Carpinelli E."/>
            <person name="Telatin A."/>
            <person name="Vitulo N."/>
            <person name="Forcato C."/>
            <person name="D'Angelo M."/>
            <person name="Schiavon R."/>
            <person name="Vezzi A."/>
            <person name="Giacometti G.M."/>
            <person name="Morosinotto T."/>
            <person name="Valle G."/>
        </authorList>
    </citation>
    <scope>NUCLEOTIDE SEQUENCE [LARGE SCALE GENOMIC DNA]</scope>
    <source>
        <strain evidence="2 3">B-31</strain>
    </source>
</reference>
<evidence type="ECO:0000313" key="3">
    <source>
        <dbReference type="Proteomes" id="UP000019335"/>
    </source>
</evidence>
<accession>W7TKE0</accession>
<feature type="region of interest" description="Disordered" evidence="1">
    <location>
        <begin position="59"/>
        <end position="87"/>
    </location>
</feature>
<comment type="caution">
    <text evidence="2">The sequence shown here is derived from an EMBL/GenBank/DDBJ whole genome shotgun (WGS) entry which is preliminary data.</text>
</comment>
<gene>
    <name evidence="2" type="ORF">Naga_102630g1</name>
</gene>
<evidence type="ECO:0000256" key="1">
    <source>
        <dbReference type="SAM" id="MobiDB-lite"/>
    </source>
</evidence>
<proteinExistence type="predicted"/>
<name>W7TKE0_9STRA</name>